<keyword evidence="4" id="KW-0645">Protease</keyword>
<dbReference type="EMBL" id="JBHSNP010000011">
    <property type="protein sequence ID" value="MFC5603420.1"/>
    <property type="molecule type" value="Genomic_DNA"/>
</dbReference>
<dbReference type="RefSeq" id="WP_381443851.1">
    <property type="nucleotide sequence ID" value="NZ_JBHSNP010000011.1"/>
</dbReference>
<evidence type="ECO:0000313" key="4">
    <source>
        <dbReference type="EMBL" id="MFC5603420.1"/>
    </source>
</evidence>
<feature type="chain" id="PRO_5046242531" evidence="3">
    <location>
        <begin position="19"/>
        <end position="495"/>
    </location>
</feature>
<dbReference type="InterPro" id="IPR000667">
    <property type="entry name" value="Peptidase_S13"/>
</dbReference>
<comment type="similarity">
    <text evidence="1">Belongs to the peptidase S13 family.</text>
</comment>
<evidence type="ECO:0000313" key="5">
    <source>
        <dbReference type="Proteomes" id="UP001596071"/>
    </source>
</evidence>
<protein>
    <submittedName>
        <fullName evidence="4">D-alanyl-D-alanine carboxypeptidase/D-alanyl-D-alanine-endopeptidase</fullName>
        <ecNumber evidence="4">3.4.16.4</ecNumber>
    </submittedName>
</protein>
<accession>A0ABW0TZR1</accession>
<organism evidence="4 5">
    <name type="scientific">Sporosarcina koreensis</name>
    <dbReference type="NCBI Taxonomy" id="334735"/>
    <lineage>
        <taxon>Bacteria</taxon>
        <taxon>Bacillati</taxon>
        <taxon>Bacillota</taxon>
        <taxon>Bacilli</taxon>
        <taxon>Bacillales</taxon>
        <taxon>Caryophanaceae</taxon>
        <taxon>Sporosarcina</taxon>
    </lineage>
</organism>
<dbReference type="SUPFAM" id="SSF56601">
    <property type="entry name" value="beta-lactamase/transpeptidase-like"/>
    <property type="match status" value="1"/>
</dbReference>
<dbReference type="InterPro" id="IPR012338">
    <property type="entry name" value="Beta-lactam/transpept-like"/>
</dbReference>
<evidence type="ECO:0000256" key="2">
    <source>
        <dbReference type="ARBA" id="ARBA00022801"/>
    </source>
</evidence>
<dbReference type="PANTHER" id="PTHR30023">
    <property type="entry name" value="D-ALANYL-D-ALANINE CARBOXYPEPTIDASE"/>
    <property type="match status" value="1"/>
</dbReference>
<gene>
    <name evidence="4" type="primary">dacB</name>
    <name evidence="4" type="ORF">ACFPTP_09295</name>
</gene>
<name>A0ABW0TZR1_9BACL</name>
<proteinExistence type="inferred from homology"/>
<sequence>MVFKRAAMFFMAVVMSFAAVFTVTPGQPDVQASSPYDQLERNINAIMTDSSMKSIISSVTVRSASTGEVIYESNADRKVTPASTLKILTSAAALETLGEEYRFTTQLLTDGSLEKGVLNGNLYLQGQGDPTLMKNDLDQFAATLTKLGVKKINGDLVGDDSWFDSIRLSPGIDKSDETFYYAAQISGLTLSPNADYDAGTVIVNASPTKKGYKAKVTMTPDTGIVTIINKSNTVPKGYKNTLSIKRQQGTNNIVITGNVPLGSAGKKEWVTVSNPTAYTLDVFKKSLAAKGIKFTTPSKVARRQAPQSAVVLTSRQSMPLKQLMRPFMKLSNNTHAEILAKTMGKHVYGEGSWNAGLRVMRDFGQSIGLDPAEWNFEDASGMSHNNKVTSAQLTELLFLARNAPWYGSFVQGLPISGMNERFVGGTLRNRLTGSSVKGKIIAKTGSLNQVNSLAGYVETKNGETLIFSVLTQGQKATALPAIDRIATVIATTPKN</sequence>
<dbReference type="Gene3D" id="3.50.80.20">
    <property type="entry name" value="D-Ala-D-Ala carboxypeptidase C, peptidase S13"/>
    <property type="match status" value="1"/>
</dbReference>
<dbReference type="Gene3D" id="3.40.710.10">
    <property type="entry name" value="DD-peptidase/beta-lactamase superfamily"/>
    <property type="match status" value="1"/>
</dbReference>
<dbReference type="PRINTS" id="PR00922">
    <property type="entry name" value="DADACBPTASE3"/>
</dbReference>
<keyword evidence="4" id="KW-0121">Carboxypeptidase</keyword>
<dbReference type="Pfam" id="PF02113">
    <property type="entry name" value="Peptidase_S13"/>
    <property type="match status" value="1"/>
</dbReference>
<evidence type="ECO:0000256" key="3">
    <source>
        <dbReference type="SAM" id="SignalP"/>
    </source>
</evidence>
<comment type="caution">
    <text evidence="4">The sequence shown here is derived from an EMBL/GenBank/DDBJ whole genome shotgun (WGS) entry which is preliminary data.</text>
</comment>
<keyword evidence="3" id="KW-0732">Signal</keyword>
<keyword evidence="5" id="KW-1185">Reference proteome</keyword>
<dbReference type="EC" id="3.4.16.4" evidence="4"/>
<dbReference type="NCBIfam" id="TIGR00666">
    <property type="entry name" value="PBP4"/>
    <property type="match status" value="1"/>
</dbReference>
<dbReference type="GO" id="GO:0009002">
    <property type="term" value="F:serine-type D-Ala-D-Ala carboxypeptidase activity"/>
    <property type="evidence" value="ECO:0007669"/>
    <property type="project" value="UniProtKB-EC"/>
</dbReference>
<dbReference type="Proteomes" id="UP001596071">
    <property type="component" value="Unassembled WGS sequence"/>
</dbReference>
<evidence type="ECO:0000256" key="1">
    <source>
        <dbReference type="ARBA" id="ARBA00006096"/>
    </source>
</evidence>
<keyword evidence="2 4" id="KW-0378">Hydrolase</keyword>
<reference evidence="5" key="1">
    <citation type="journal article" date="2019" name="Int. J. Syst. Evol. Microbiol.">
        <title>The Global Catalogue of Microorganisms (GCM) 10K type strain sequencing project: providing services to taxonomists for standard genome sequencing and annotation.</title>
        <authorList>
            <consortium name="The Broad Institute Genomics Platform"/>
            <consortium name="The Broad Institute Genome Sequencing Center for Infectious Disease"/>
            <person name="Wu L."/>
            <person name="Ma J."/>
        </authorList>
    </citation>
    <scope>NUCLEOTIDE SEQUENCE [LARGE SCALE GENOMIC DNA]</scope>
    <source>
        <strain evidence="5">KACC 11299</strain>
    </source>
</reference>
<dbReference type="PANTHER" id="PTHR30023:SF0">
    <property type="entry name" value="PENICILLIN-SENSITIVE CARBOXYPEPTIDASE A"/>
    <property type="match status" value="1"/>
</dbReference>
<feature type="signal peptide" evidence="3">
    <location>
        <begin position="1"/>
        <end position="18"/>
    </location>
</feature>